<dbReference type="SUPFAM" id="SSF103378">
    <property type="entry name" value="2-methylcitrate dehydratase PrpD"/>
    <property type="match status" value="1"/>
</dbReference>
<dbReference type="InterPro" id="IPR042188">
    <property type="entry name" value="MmgE/PrpD_sf_2"/>
</dbReference>
<dbReference type="RefSeq" id="WP_119749375.1">
    <property type="nucleotide sequence ID" value="NZ_QZCG01000008.1"/>
</dbReference>
<evidence type="ECO:0000259" key="2">
    <source>
        <dbReference type="Pfam" id="PF03972"/>
    </source>
</evidence>
<dbReference type="Gene3D" id="3.30.1330.120">
    <property type="entry name" value="2-methylcitrate dehydratase PrpD"/>
    <property type="match status" value="1"/>
</dbReference>
<dbReference type="Gene3D" id="1.10.4100.10">
    <property type="entry name" value="2-methylcitrate dehydratase PrpD"/>
    <property type="match status" value="1"/>
</dbReference>
<evidence type="ECO:0000313" key="5">
    <source>
        <dbReference type="Proteomes" id="UP000284202"/>
    </source>
</evidence>
<comment type="caution">
    <text evidence="4">The sequence shown here is derived from an EMBL/GenBank/DDBJ whole genome shotgun (WGS) entry which is preliminary data.</text>
</comment>
<accession>A0A418SU72</accession>
<gene>
    <name evidence="4" type="ORF">D3P04_12505</name>
</gene>
<dbReference type="GO" id="GO:0016829">
    <property type="term" value="F:lyase activity"/>
    <property type="evidence" value="ECO:0007669"/>
    <property type="project" value="InterPro"/>
</dbReference>
<keyword evidence="5" id="KW-1185">Reference proteome</keyword>
<dbReference type="InterPro" id="IPR045337">
    <property type="entry name" value="MmgE_PrpD_C"/>
</dbReference>
<organism evidence="4 5">
    <name type="scientific">Paracoccus onubensis</name>
    <dbReference type="NCBI Taxonomy" id="1675788"/>
    <lineage>
        <taxon>Bacteria</taxon>
        <taxon>Pseudomonadati</taxon>
        <taxon>Pseudomonadota</taxon>
        <taxon>Alphaproteobacteria</taxon>
        <taxon>Rhodobacterales</taxon>
        <taxon>Paracoccaceae</taxon>
        <taxon>Paracoccus</taxon>
    </lineage>
</organism>
<comment type="similarity">
    <text evidence="1">Belongs to the PrpD family.</text>
</comment>
<name>A0A418SU72_9RHOB</name>
<dbReference type="InterPro" id="IPR005656">
    <property type="entry name" value="MmgE_PrpD"/>
</dbReference>
<dbReference type="Proteomes" id="UP000284202">
    <property type="component" value="Unassembled WGS sequence"/>
</dbReference>
<dbReference type="PANTHER" id="PTHR16943:SF8">
    <property type="entry name" value="2-METHYLCITRATE DEHYDRATASE"/>
    <property type="match status" value="1"/>
</dbReference>
<evidence type="ECO:0000259" key="3">
    <source>
        <dbReference type="Pfam" id="PF19305"/>
    </source>
</evidence>
<dbReference type="OrthoDB" id="9795089at2"/>
<dbReference type="PANTHER" id="PTHR16943">
    <property type="entry name" value="2-METHYLCITRATE DEHYDRATASE-RELATED"/>
    <property type="match status" value="1"/>
</dbReference>
<proteinExistence type="inferred from homology"/>
<feature type="domain" description="MmgE/PrpD N-terminal" evidence="2">
    <location>
        <begin position="17"/>
        <end position="251"/>
    </location>
</feature>
<dbReference type="InterPro" id="IPR036148">
    <property type="entry name" value="MmgE/PrpD_sf"/>
</dbReference>
<dbReference type="InterPro" id="IPR042183">
    <property type="entry name" value="MmgE/PrpD_sf_1"/>
</dbReference>
<dbReference type="Pfam" id="PF19305">
    <property type="entry name" value="MmgE_PrpD_C"/>
    <property type="match status" value="1"/>
</dbReference>
<sequence>MEQHIPTPDSDGAIAEIFASWAAGLSLDQVPAGAKARAIEALIDHVGLCVAARHQDYVRAIIDSWDGRGNCTAFGQTGGFDMAGAALINGTASHGEDYDDTFEGSPMHTSAVVIPAVLAAAEQFGASGKDVLRGILVGGELMCRMAIVAPTAQHRAGFHPTAVAGAMGAAAGVAATLGMNRQQITNALGVAGSFASGIIEYLAEGTWTKRVHPGWAAQSGIRAALLARSGFMGPRTVFEGEHGFYFAFSAKSVPPDFSQLTRELGSFWNIGNIAFKPYACGTMVQPFIDCAIRLAREGVPIERITDITCRVGEGTVHRLWEPLAEKRKPSTPYSAKFSVPYGVAVGLMDQAAGLNQFTDTRITDPSLLALAAKIGYEIDPKDEYPRNYTGTVIVTLDDGRIVEASQPHLRGGMRERLSLEEIHAKFDANCSYGGWSPELGRQLRDYASGLFEAPDLSALAGFRG</sequence>
<reference evidence="5" key="1">
    <citation type="submission" date="2018-09" db="EMBL/GenBank/DDBJ databases">
        <title>Acidovorax cavernicola nov. sp. isolated from Gruta de las Maravillas (Aracena, Spain).</title>
        <authorList>
            <person name="Jurado V."/>
            <person name="Gutierrez-Patricio S."/>
            <person name="Gonzalez-Pimentel J.L."/>
            <person name="Miller A.Z."/>
            <person name="Laiz L."/>
            <person name="Saiz-Jimenez C."/>
        </authorList>
    </citation>
    <scope>NUCLEOTIDE SEQUENCE [LARGE SCALE GENOMIC DNA]</scope>
    <source>
        <strain evidence="5">1011MAR3C25</strain>
    </source>
</reference>
<feature type="domain" description="MmgE/PrpD C-terminal" evidence="3">
    <location>
        <begin position="278"/>
        <end position="431"/>
    </location>
</feature>
<dbReference type="EMBL" id="QZCG01000008">
    <property type="protein sequence ID" value="RJE84470.1"/>
    <property type="molecule type" value="Genomic_DNA"/>
</dbReference>
<dbReference type="InterPro" id="IPR045336">
    <property type="entry name" value="MmgE_PrpD_N"/>
</dbReference>
<evidence type="ECO:0000313" key="4">
    <source>
        <dbReference type="EMBL" id="RJE84470.1"/>
    </source>
</evidence>
<evidence type="ECO:0000256" key="1">
    <source>
        <dbReference type="ARBA" id="ARBA00006174"/>
    </source>
</evidence>
<dbReference type="Pfam" id="PF03972">
    <property type="entry name" value="MmgE_PrpD_N"/>
    <property type="match status" value="1"/>
</dbReference>
<protein>
    <submittedName>
        <fullName evidence="4">MmgE/PrpD family protein</fullName>
    </submittedName>
</protein>
<dbReference type="AlphaFoldDB" id="A0A418SU72"/>